<dbReference type="InterPro" id="IPR000253">
    <property type="entry name" value="FHA_dom"/>
</dbReference>
<dbReference type="InterPro" id="IPR013126">
    <property type="entry name" value="Hsp_70_fam"/>
</dbReference>
<sequence>MAGDPYPSPPPAARFVGIDLGVTCVVASCSAEERNAISICTNDVSGRSTPAAVSFDGKLRHVGVNAEGRLMSAPKQTISHLPLALVASDSAQKRAEKYQFLFPTQEDGKLGPVTFDGKDFPVPSCGPLSVLLRTLSGYAVDEGTTLQQLCIAVPDFLSDKELAVVHDAVGLADLAASTHLLRHSDAVAVAFAHSQGSSLLPEGTEERTVGFVDIGSSHGTVSVVRFARKEGAPDEASSPLAAGISAEFLYRCSEEELGVQSLMTALLKEAISRIEQKHSCKVKLGTKSGVRLANEAVHALKQLSMLPDAEMGLEAFMPEGPEGPEIDVSVPLTRTVFEAAAASVLSRLKEVLAAAAAIGPLEAVELVGGGGRIPAVQKLVKDAVGESVPLRFGLDGASCVASGAVAWAAGRRPLSAMDAAMGVGGLDQEELGRIRTHEAEIEAVHSEEVQRLEKRNTLESYVYQVRDWMNGKNGSLLNPSELNPYLDKVVLWFEDADMAEEPTSYQAYADKLQEVETFVKETGAAYFEQKAKEHEDQEKEIEKAAAAERERRKELGMDFDKDERAMKKEDRIRLAQKNKDEGNDMFKAQKFDDAVRRYKKAIDHVSRPEVVSNMTPDEAEEAKKIKVSCHLNSAQCYIKAGEAAAQSGGKNAAEPFYKKAHSACI</sequence>
<dbReference type="Gene3D" id="3.30.30.30">
    <property type="match status" value="1"/>
</dbReference>
<evidence type="ECO:0000259" key="4">
    <source>
        <dbReference type="PROSITE" id="PS50006"/>
    </source>
</evidence>
<dbReference type="Gene3D" id="3.90.640.10">
    <property type="entry name" value="Actin, Chain A, domain 4"/>
    <property type="match status" value="1"/>
</dbReference>
<dbReference type="Pfam" id="PF00012">
    <property type="entry name" value="HSP70"/>
    <property type="match status" value="1"/>
</dbReference>
<comment type="caution">
    <text evidence="5">The sequence shown here is derived from an EMBL/GenBank/DDBJ whole genome shotgun (WGS) entry which is preliminary data.</text>
</comment>
<keyword evidence="6" id="KW-1185">Reference proteome</keyword>
<dbReference type="Gene3D" id="3.30.420.40">
    <property type="match status" value="2"/>
</dbReference>
<dbReference type="AlphaFoldDB" id="A0A812TSM9"/>
<dbReference type="InterPro" id="IPR043129">
    <property type="entry name" value="ATPase_NBD"/>
</dbReference>
<dbReference type="Proteomes" id="UP000604046">
    <property type="component" value="Unassembled WGS sequence"/>
</dbReference>
<dbReference type="PROSITE" id="PS50006">
    <property type="entry name" value="FHA_DOMAIN"/>
    <property type="match status" value="1"/>
</dbReference>
<evidence type="ECO:0000256" key="3">
    <source>
        <dbReference type="SAM" id="MobiDB-lite"/>
    </source>
</evidence>
<dbReference type="Gene3D" id="1.20.1270.10">
    <property type="match status" value="1"/>
</dbReference>
<dbReference type="GO" id="GO:0005524">
    <property type="term" value="F:ATP binding"/>
    <property type="evidence" value="ECO:0007669"/>
    <property type="project" value="UniProtKB-KW"/>
</dbReference>
<keyword evidence="1" id="KW-0547">Nucleotide-binding</keyword>
<dbReference type="SUPFAM" id="SSF100934">
    <property type="entry name" value="Heat shock protein 70kD (HSP70), C-terminal subdomain"/>
    <property type="match status" value="1"/>
</dbReference>
<reference evidence="5" key="1">
    <citation type="submission" date="2021-02" db="EMBL/GenBank/DDBJ databases">
        <authorList>
            <person name="Dougan E. K."/>
            <person name="Rhodes N."/>
            <person name="Thang M."/>
            <person name="Chan C."/>
        </authorList>
    </citation>
    <scope>NUCLEOTIDE SEQUENCE</scope>
</reference>
<dbReference type="InterPro" id="IPR011990">
    <property type="entry name" value="TPR-like_helical_dom_sf"/>
</dbReference>
<feature type="domain" description="FHA" evidence="4">
    <location>
        <begin position="429"/>
        <end position="482"/>
    </location>
</feature>
<dbReference type="Gene3D" id="1.25.40.10">
    <property type="entry name" value="Tetratricopeptide repeat domain"/>
    <property type="match status" value="1"/>
</dbReference>
<dbReference type="EMBL" id="CAJNDS010002629">
    <property type="protein sequence ID" value="CAE7549625.1"/>
    <property type="molecule type" value="Genomic_DNA"/>
</dbReference>
<feature type="region of interest" description="Disordered" evidence="3">
    <location>
        <begin position="531"/>
        <end position="551"/>
    </location>
</feature>
<dbReference type="GO" id="GO:0140662">
    <property type="term" value="F:ATP-dependent protein folding chaperone"/>
    <property type="evidence" value="ECO:0007669"/>
    <property type="project" value="InterPro"/>
</dbReference>
<dbReference type="SUPFAM" id="SSF53067">
    <property type="entry name" value="Actin-like ATPase domain"/>
    <property type="match status" value="2"/>
</dbReference>
<gene>
    <name evidence="5" type="primary">MSI3</name>
    <name evidence="5" type="ORF">SNAT2548_LOCUS30861</name>
</gene>
<proteinExistence type="predicted"/>
<evidence type="ECO:0000256" key="2">
    <source>
        <dbReference type="ARBA" id="ARBA00022840"/>
    </source>
</evidence>
<evidence type="ECO:0000313" key="5">
    <source>
        <dbReference type="EMBL" id="CAE7549625.1"/>
    </source>
</evidence>
<evidence type="ECO:0000256" key="1">
    <source>
        <dbReference type="ARBA" id="ARBA00022741"/>
    </source>
</evidence>
<dbReference type="PANTHER" id="PTHR45639">
    <property type="entry name" value="HSC70CB, ISOFORM G-RELATED"/>
    <property type="match status" value="1"/>
</dbReference>
<organism evidence="5 6">
    <name type="scientific">Symbiodinium natans</name>
    <dbReference type="NCBI Taxonomy" id="878477"/>
    <lineage>
        <taxon>Eukaryota</taxon>
        <taxon>Sar</taxon>
        <taxon>Alveolata</taxon>
        <taxon>Dinophyceae</taxon>
        <taxon>Suessiales</taxon>
        <taxon>Symbiodiniaceae</taxon>
        <taxon>Symbiodinium</taxon>
    </lineage>
</organism>
<accession>A0A812TSM9</accession>
<dbReference type="InterPro" id="IPR029048">
    <property type="entry name" value="HSP70_C_sf"/>
</dbReference>
<evidence type="ECO:0000313" key="6">
    <source>
        <dbReference type="Proteomes" id="UP000604046"/>
    </source>
</evidence>
<name>A0A812TSM9_9DINO</name>
<dbReference type="OrthoDB" id="434160at2759"/>
<protein>
    <submittedName>
        <fullName evidence="5">MSI3 protein</fullName>
    </submittedName>
</protein>
<dbReference type="PRINTS" id="PR00301">
    <property type="entry name" value="HEATSHOCK70"/>
</dbReference>
<keyword evidence="2" id="KW-0067">ATP-binding</keyword>
<dbReference type="SUPFAM" id="SSF48452">
    <property type="entry name" value="TPR-like"/>
    <property type="match status" value="1"/>
</dbReference>